<dbReference type="AlphaFoldDB" id="A0A9Q7F0U8"/>
<name>A0A9Q7F0U8_9BACT</name>
<dbReference type="InterPro" id="IPR019660">
    <property type="entry name" value="Put_sensory_transdc_reg_YbjN"/>
</dbReference>
<evidence type="ECO:0000313" key="2">
    <source>
        <dbReference type="EMBL" id="QTX33402.1"/>
    </source>
</evidence>
<sequence length="152" mass="16879">MRRPVSFPAAAFLLVLALVLASAPASASSLIRREMTLHQARELLAREGYRPEADEPNGVCHFKIMGYRAQLFVLDGGESLQFHCGWTDTDATLRRVNAWNQGKRFSRAYIDDDGDPHLELDLDLAGGVTDDRAADFLKTCLVSLEAFVKEVI</sequence>
<keyword evidence="1" id="KW-0732">Signal</keyword>
<accession>A0A9Q7F0U8</accession>
<dbReference type="CDD" id="cd17511">
    <property type="entry name" value="YbjN_AmyR-like"/>
    <property type="match status" value="1"/>
</dbReference>
<gene>
    <name evidence="2" type="ORF">KAR29_05895</name>
</gene>
<feature type="chain" id="PRO_5040196809" evidence="1">
    <location>
        <begin position="28"/>
        <end position="152"/>
    </location>
</feature>
<dbReference type="KEGG" id="aram:KAR29_05895"/>
<feature type="signal peptide" evidence="1">
    <location>
        <begin position="1"/>
        <end position="27"/>
    </location>
</feature>
<dbReference type="EMBL" id="CP072943">
    <property type="protein sequence ID" value="QTX33402.1"/>
    <property type="molecule type" value="Genomic_DNA"/>
</dbReference>
<protein>
    <submittedName>
        <fullName evidence="2">YbjN domain-containing protein</fullName>
    </submittedName>
</protein>
<dbReference type="Pfam" id="PF10722">
    <property type="entry name" value="YbjN"/>
    <property type="match status" value="1"/>
</dbReference>
<organism evidence="2 3">
    <name type="scientific">Aminithiophilus ramosus</name>
    <dbReference type="NCBI Taxonomy" id="3029084"/>
    <lineage>
        <taxon>Bacteria</taxon>
        <taxon>Thermotogati</taxon>
        <taxon>Synergistota</taxon>
        <taxon>Synergistia</taxon>
        <taxon>Synergistales</taxon>
        <taxon>Aminithiophilaceae</taxon>
        <taxon>Aminithiophilus</taxon>
    </lineage>
</organism>
<reference evidence="3" key="1">
    <citation type="submission" date="2021-04" db="EMBL/GenBank/DDBJ databases">
        <title>A novel Synergistetes isolate from a pyrite-forming mixed culture.</title>
        <authorList>
            <person name="Bunk B."/>
            <person name="Sproer C."/>
            <person name="Spring S."/>
            <person name="Pester M."/>
        </authorList>
    </citation>
    <scope>NUCLEOTIDE SEQUENCE [LARGE SCALE GENOMIC DNA]</scope>
    <source>
        <strain evidence="3">J.5.4.2-T.3.5.2</strain>
    </source>
</reference>
<keyword evidence="3" id="KW-1185">Reference proteome</keyword>
<dbReference type="Proteomes" id="UP000671879">
    <property type="component" value="Chromosome"/>
</dbReference>
<evidence type="ECO:0000256" key="1">
    <source>
        <dbReference type="SAM" id="SignalP"/>
    </source>
</evidence>
<proteinExistence type="predicted"/>
<evidence type="ECO:0000313" key="3">
    <source>
        <dbReference type="Proteomes" id="UP000671879"/>
    </source>
</evidence>
<dbReference type="RefSeq" id="WP_274374688.1">
    <property type="nucleotide sequence ID" value="NZ_CP072943.1"/>
</dbReference>